<evidence type="ECO:0000313" key="1">
    <source>
        <dbReference type="EMBL" id="KAK8916297.1"/>
    </source>
</evidence>
<dbReference type="EMBL" id="JBBWWQ010000020">
    <property type="protein sequence ID" value="KAK8916297.1"/>
    <property type="molecule type" value="Genomic_DNA"/>
</dbReference>
<gene>
    <name evidence="1" type="ORF">KSP39_PZI023083</name>
</gene>
<dbReference type="GO" id="GO:0042796">
    <property type="term" value="P:snRNA transcription by RNA polymerase III"/>
    <property type="evidence" value="ECO:0007669"/>
    <property type="project" value="TreeGrafter"/>
</dbReference>
<proteinExistence type="predicted"/>
<dbReference type="PANTHER" id="PTHR15131">
    <property type="entry name" value="SMALL NUCLEAR RNA ACTIVATING COMPLEX, POLYPEPTIDE 1"/>
    <property type="match status" value="1"/>
</dbReference>
<dbReference type="Pfam" id="PF09808">
    <property type="entry name" value="SNAPC1"/>
    <property type="match status" value="1"/>
</dbReference>
<accession>A0AAP0AV40</accession>
<dbReference type="GO" id="GO:0019185">
    <property type="term" value="C:snRNA-activating protein complex"/>
    <property type="evidence" value="ECO:0007669"/>
    <property type="project" value="TreeGrafter"/>
</dbReference>
<organism evidence="1 2">
    <name type="scientific">Platanthera zijinensis</name>
    <dbReference type="NCBI Taxonomy" id="2320716"/>
    <lineage>
        <taxon>Eukaryota</taxon>
        <taxon>Viridiplantae</taxon>
        <taxon>Streptophyta</taxon>
        <taxon>Embryophyta</taxon>
        <taxon>Tracheophyta</taxon>
        <taxon>Spermatophyta</taxon>
        <taxon>Magnoliopsida</taxon>
        <taxon>Liliopsida</taxon>
        <taxon>Asparagales</taxon>
        <taxon>Orchidaceae</taxon>
        <taxon>Orchidoideae</taxon>
        <taxon>Orchideae</taxon>
        <taxon>Orchidinae</taxon>
        <taxon>Platanthera</taxon>
    </lineage>
</organism>
<sequence length="274" mass="31309">MDLTTFKLDIDELLDDFTLGSSTTLSDMKRVWIAKKFSYIYEAKPRSNSALFMQAMFSHSIGHMCSSTSLYQRLGGLYCLYCLYETQPYKPRIKIYLSLGELKRLKILVIDAKENGIQVVPALVRRMLTKNMLLFGSSDTFSDSAKERVHAATKLQERALQIAYEKLLSNTEIEDYVHMNLGVELGLESLRKMSTEYATAKEEAINEASNYVSVEDIRHITDNGRLGSDAMEMLVDKWEAQKDSFYKNTGISNRREIVLADEEGFAEVERLLDE</sequence>
<comment type="caution">
    <text evidence="1">The sequence shown here is derived from an EMBL/GenBank/DDBJ whole genome shotgun (WGS) entry which is preliminary data.</text>
</comment>
<dbReference type="AlphaFoldDB" id="A0AAP0AV40"/>
<reference evidence="1 2" key="1">
    <citation type="journal article" date="2022" name="Nat. Plants">
        <title>Genomes of leafy and leafless Platanthera orchids illuminate the evolution of mycoheterotrophy.</title>
        <authorList>
            <person name="Li M.H."/>
            <person name="Liu K.W."/>
            <person name="Li Z."/>
            <person name="Lu H.C."/>
            <person name="Ye Q.L."/>
            <person name="Zhang D."/>
            <person name="Wang J.Y."/>
            <person name="Li Y.F."/>
            <person name="Zhong Z.M."/>
            <person name="Liu X."/>
            <person name="Yu X."/>
            <person name="Liu D.K."/>
            <person name="Tu X.D."/>
            <person name="Liu B."/>
            <person name="Hao Y."/>
            <person name="Liao X.Y."/>
            <person name="Jiang Y.T."/>
            <person name="Sun W.H."/>
            <person name="Chen J."/>
            <person name="Chen Y.Q."/>
            <person name="Ai Y."/>
            <person name="Zhai J.W."/>
            <person name="Wu S.S."/>
            <person name="Zhou Z."/>
            <person name="Hsiao Y.Y."/>
            <person name="Wu W.L."/>
            <person name="Chen Y.Y."/>
            <person name="Lin Y.F."/>
            <person name="Hsu J.L."/>
            <person name="Li C.Y."/>
            <person name="Wang Z.W."/>
            <person name="Zhao X."/>
            <person name="Zhong W.Y."/>
            <person name="Ma X.K."/>
            <person name="Ma L."/>
            <person name="Huang J."/>
            <person name="Chen G.Z."/>
            <person name="Huang M.Z."/>
            <person name="Huang L."/>
            <person name="Peng D.H."/>
            <person name="Luo Y.B."/>
            <person name="Zou S.Q."/>
            <person name="Chen S.P."/>
            <person name="Lan S."/>
            <person name="Tsai W.C."/>
            <person name="Van de Peer Y."/>
            <person name="Liu Z.J."/>
        </authorList>
    </citation>
    <scope>NUCLEOTIDE SEQUENCE [LARGE SCALE GENOMIC DNA]</scope>
    <source>
        <strain evidence="1">Lor287</strain>
    </source>
</reference>
<keyword evidence="2" id="KW-1185">Reference proteome</keyword>
<name>A0AAP0AV40_9ASPA</name>
<evidence type="ECO:0000313" key="2">
    <source>
        <dbReference type="Proteomes" id="UP001418222"/>
    </source>
</evidence>
<dbReference type="GO" id="GO:0042795">
    <property type="term" value="P:snRNA transcription by RNA polymerase II"/>
    <property type="evidence" value="ECO:0007669"/>
    <property type="project" value="TreeGrafter"/>
</dbReference>
<dbReference type="GO" id="GO:0043565">
    <property type="term" value="F:sequence-specific DNA binding"/>
    <property type="evidence" value="ECO:0007669"/>
    <property type="project" value="TreeGrafter"/>
</dbReference>
<dbReference type="InterPro" id="IPR019188">
    <property type="entry name" value="SNAPC1"/>
</dbReference>
<dbReference type="PANTHER" id="PTHR15131:SF3">
    <property type="entry name" value="SNRNA-ACTIVATING PROTEIN COMPLEX SUBUNIT 1"/>
    <property type="match status" value="1"/>
</dbReference>
<dbReference type="Proteomes" id="UP001418222">
    <property type="component" value="Unassembled WGS sequence"/>
</dbReference>
<protein>
    <submittedName>
        <fullName evidence="1">Uncharacterized protein</fullName>
    </submittedName>
</protein>